<accession>A0AAD5TLI8</accession>
<sequence>MPDATQLHIWGEQLDGTFVTPFYYTQADLQQHARLTGVSEADEAEAVRRATTTVSRVSRRLKLPGKTYAIASTLLHRFYAVWPRKSPRYTEEEMICACIDLACKLQETPIRLPQISHHVLSEMRGEKLTEEEARTEMEYKLSPHQQKLLESLQFNVDIVHPFRALTCFVTLLEGVTFTSSESSGNDNYPKKYLYGFCSGMVLDTYRITLCIQYPPHVIAMASLYLAKKLLDHISISTVIDASFMARCECDWKNVEDVALQILEMYATNRTNAEHPLILKAKPIMDKLLDRRRRRSLTAQ</sequence>
<evidence type="ECO:0000313" key="3">
    <source>
        <dbReference type="Proteomes" id="UP001212152"/>
    </source>
</evidence>
<dbReference type="GO" id="GO:0016538">
    <property type="term" value="F:cyclin-dependent protein serine/threonine kinase regulator activity"/>
    <property type="evidence" value="ECO:0007669"/>
    <property type="project" value="InterPro"/>
</dbReference>
<organism evidence="2 3">
    <name type="scientific">Geranomyces variabilis</name>
    <dbReference type="NCBI Taxonomy" id="109894"/>
    <lineage>
        <taxon>Eukaryota</taxon>
        <taxon>Fungi</taxon>
        <taxon>Fungi incertae sedis</taxon>
        <taxon>Chytridiomycota</taxon>
        <taxon>Chytridiomycota incertae sedis</taxon>
        <taxon>Chytridiomycetes</taxon>
        <taxon>Spizellomycetales</taxon>
        <taxon>Powellomycetaceae</taxon>
        <taxon>Geranomyces</taxon>
    </lineage>
</organism>
<dbReference type="GO" id="GO:0006357">
    <property type="term" value="P:regulation of transcription by RNA polymerase II"/>
    <property type="evidence" value="ECO:0007669"/>
    <property type="project" value="InterPro"/>
</dbReference>
<name>A0AAD5TLI8_9FUNG</name>
<protein>
    <submittedName>
        <fullName evidence="2">Cyclin- protein fam58a</fullName>
    </submittedName>
</protein>
<gene>
    <name evidence="2" type="primary">FAM58A</name>
    <name evidence="2" type="ORF">HDU87_003361</name>
</gene>
<dbReference type="Proteomes" id="UP001212152">
    <property type="component" value="Unassembled WGS sequence"/>
</dbReference>
<dbReference type="AlphaFoldDB" id="A0AAD5TLI8"/>
<reference evidence="2" key="1">
    <citation type="submission" date="2020-05" db="EMBL/GenBank/DDBJ databases">
        <title>Phylogenomic resolution of chytrid fungi.</title>
        <authorList>
            <person name="Stajich J.E."/>
            <person name="Amses K."/>
            <person name="Simmons R."/>
            <person name="Seto K."/>
            <person name="Myers J."/>
            <person name="Bonds A."/>
            <person name="Quandt C.A."/>
            <person name="Barry K."/>
            <person name="Liu P."/>
            <person name="Grigoriev I."/>
            <person name="Longcore J.E."/>
            <person name="James T.Y."/>
        </authorList>
    </citation>
    <scope>NUCLEOTIDE SEQUENCE</scope>
    <source>
        <strain evidence="2">JEL0379</strain>
    </source>
</reference>
<dbReference type="InterPro" id="IPR036915">
    <property type="entry name" value="Cyclin-like_sf"/>
</dbReference>
<keyword evidence="3" id="KW-1185">Reference proteome</keyword>
<dbReference type="Pfam" id="PF00134">
    <property type="entry name" value="Cyclin_N"/>
    <property type="match status" value="1"/>
</dbReference>
<proteinExistence type="predicted"/>
<comment type="caution">
    <text evidence="2">The sequence shown here is derived from an EMBL/GenBank/DDBJ whole genome shotgun (WGS) entry which is preliminary data.</text>
</comment>
<dbReference type="InterPro" id="IPR043198">
    <property type="entry name" value="Cyclin/Ssn8"/>
</dbReference>
<dbReference type="EMBL" id="JADGJQ010000024">
    <property type="protein sequence ID" value="KAJ3178806.1"/>
    <property type="molecule type" value="Genomic_DNA"/>
</dbReference>
<evidence type="ECO:0000313" key="2">
    <source>
        <dbReference type="EMBL" id="KAJ3178806.1"/>
    </source>
</evidence>
<feature type="domain" description="Cyclin N-terminal" evidence="1">
    <location>
        <begin position="48"/>
        <end position="138"/>
    </location>
</feature>
<dbReference type="SUPFAM" id="SSF47954">
    <property type="entry name" value="Cyclin-like"/>
    <property type="match status" value="2"/>
</dbReference>
<evidence type="ECO:0000259" key="1">
    <source>
        <dbReference type="Pfam" id="PF00134"/>
    </source>
</evidence>
<dbReference type="Gene3D" id="1.10.472.10">
    <property type="entry name" value="Cyclin-like"/>
    <property type="match status" value="2"/>
</dbReference>
<dbReference type="InterPro" id="IPR006671">
    <property type="entry name" value="Cyclin_N"/>
</dbReference>
<dbReference type="CDD" id="cd20546">
    <property type="entry name" value="CYCLIN_SpCG1C_ScCTK2-like_rpt2"/>
    <property type="match status" value="1"/>
</dbReference>
<dbReference type="PANTHER" id="PTHR10026">
    <property type="entry name" value="CYCLIN"/>
    <property type="match status" value="1"/>
</dbReference>